<dbReference type="Proteomes" id="UP001269081">
    <property type="component" value="Unassembled WGS sequence"/>
</dbReference>
<sequence length="401" mass="43278">MKTKNLSMLMIALVAIISLFSCEKDAEPGNPNKVNYALSTTGGIYPNQTTYLFGTNSFPSGTLDTSTAAELASSGSMYKYGSDIYMTTFGAPATLRKYVFDDKGVPRETASFSVAGLKTFGAVEFISATEAYAAANGFGGVPKLVKFNPANMQIITTVDLTGLQKAGATDVFYLGMVIRDNFIYMGVNYQDASFSNLEDKVFVGIINRTTNKVEKLIEDDRSSEMWTGGTSSSFSPNTLIKDANNDIYVLGFANNGKPSGILKIKSGTTEFDPTYFFNLDTATGKSCLGLYHFANGLTFTIRYSDPVAYPFDTDANYDSYAAGEIYKIDLAAKTSSGNISTALPKIFGNNTFMTQWDADKIYFNVSAASSNAVYSYTINGGTVAKEFDLSSGTCNGFTKIN</sequence>
<dbReference type="PROSITE" id="PS51257">
    <property type="entry name" value="PROKAR_LIPOPROTEIN"/>
    <property type="match status" value="1"/>
</dbReference>
<evidence type="ECO:0000256" key="1">
    <source>
        <dbReference type="SAM" id="SignalP"/>
    </source>
</evidence>
<evidence type="ECO:0000313" key="3">
    <source>
        <dbReference type="Proteomes" id="UP001269081"/>
    </source>
</evidence>
<protein>
    <recommendedName>
        <fullName evidence="4">DUF4374 domain-containing protein</fullName>
    </recommendedName>
</protein>
<accession>A0ABU1YB14</accession>
<evidence type="ECO:0008006" key="4">
    <source>
        <dbReference type="Google" id="ProtNLM"/>
    </source>
</evidence>
<evidence type="ECO:0000313" key="2">
    <source>
        <dbReference type="EMBL" id="MDR7211431.1"/>
    </source>
</evidence>
<gene>
    <name evidence="2" type="ORF">J2W48_003385</name>
</gene>
<feature type="signal peptide" evidence="1">
    <location>
        <begin position="1"/>
        <end position="26"/>
    </location>
</feature>
<comment type="caution">
    <text evidence="2">The sequence shown here is derived from an EMBL/GenBank/DDBJ whole genome shotgun (WGS) entry which is preliminary data.</text>
</comment>
<dbReference type="EMBL" id="JAVDWQ010000012">
    <property type="protein sequence ID" value="MDR7211431.1"/>
    <property type="molecule type" value="Genomic_DNA"/>
</dbReference>
<dbReference type="RefSeq" id="WP_310282789.1">
    <property type="nucleotide sequence ID" value="NZ_JAVDWQ010000012.1"/>
</dbReference>
<reference evidence="2 3" key="1">
    <citation type="submission" date="2023-07" db="EMBL/GenBank/DDBJ databases">
        <title>Sorghum-associated microbial communities from plants grown in Nebraska, USA.</title>
        <authorList>
            <person name="Schachtman D."/>
        </authorList>
    </citation>
    <scope>NUCLEOTIDE SEQUENCE [LARGE SCALE GENOMIC DNA]</scope>
    <source>
        <strain evidence="2 3">4129</strain>
    </source>
</reference>
<keyword evidence="1" id="KW-0732">Signal</keyword>
<name>A0ABU1YB14_9FLAO</name>
<keyword evidence="3" id="KW-1185">Reference proteome</keyword>
<organism evidence="2 3">
    <name type="scientific">Flavobacterium piscis</name>
    <dbReference type="NCBI Taxonomy" id="1114874"/>
    <lineage>
        <taxon>Bacteria</taxon>
        <taxon>Pseudomonadati</taxon>
        <taxon>Bacteroidota</taxon>
        <taxon>Flavobacteriia</taxon>
        <taxon>Flavobacteriales</taxon>
        <taxon>Flavobacteriaceae</taxon>
        <taxon>Flavobacterium</taxon>
    </lineage>
</organism>
<proteinExistence type="predicted"/>
<feature type="chain" id="PRO_5045528467" description="DUF4374 domain-containing protein" evidence="1">
    <location>
        <begin position="27"/>
        <end position="401"/>
    </location>
</feature>